<dbReference type="Gene3D" id="2.160.20.120">
    <property type="match status" value="1"/>
</dbReference>
<dbReference type="EMBL" id="AQFT01000114">
    <property type="protein sequence ID" value="EMZ22977.1"/>
    <property type="molecule type" value="Genomic_DNA"/>
</dbReference>
<dbReference type="HOGENOM" id="CLU_843979_0_0_9"/>
<keyword evidence="1" id="KW-0472">Membrane</keyword>
<sequence length="329" mass="35187">MNRLIRLILYITAGCVGIGSAALILSFVLSGGHPDRGAGEVFRRAKDKAMEFASDSEQETTDSYAMDELAEIEYIEGDGNVIVSKDESVFQEQAILEEGTAEADADEVRGLSVNIRKGRLIIQESDSDRIQVSCHSKSHASDQIMVSCGGGEMMIVDNRTGKQSRKDVTVYLNIPENFRFETAKIELDAGEVEAECAFAADELTVNAGAGIISLENTQADELSASVGTGEIDMEDGVFRSVYLDCGVGTVDMTADISEYAKIDCGMGTVDLKLVRGIKSANYVLQCGVGSIDIGNSSYSGLSRETWLDNGASADFELNCGMGAISVDND</sequence>
<protein>
    <recommendedName>
        <fullName evidence="2">DUF4097 domain-containing protein</fullName>
    </recommendedName>
</protein>
<accession>N2A122</accession>
<keyword evidence="1" id="KW-1133">Transmembrane helix</keyword>
<evidence type="ECO:0000259" key="2">
    <source>
        <dbReference type="Pfam" id="PF13349"/>
    </source>
</evidence>
<comment type="caution">
    <text evidence="3">The sequence shown here is derived from an EMBL/GenBank/DDBJ whole genome shotgun (WGS) entry which is preliminary data.</text>
</comment>
<gene>
    <name evidence="3" type="ORF">C823_03747</name>
</gene>
<feature type="domain" description="DUF4097" evidence="2">
    <location>
        <begin position="111"/>
        <end position="254"/>
    </location>
</feature>
<evidence type="ECO:0000256" key="1">
    <source>
        <dbReference type="SAM" id="Phobius"/>
    </source>
</evidence>
<dbReference type="Pfam" id="PF13349">
    <property type="entry name" value="DUF4097"/>
    <property type="match status" value="1"/>
</dbReference>
<dbReference type="AlphaFoldDB" id="N2A122"/>
<keyword evidence="1" id="KW-0812">Transmembrane</keyword>
<keyword evidence="4" id="KW-1185">Reference proteome</keyword>
<dbReference type="STRING" id="1235802.C823_03747"/>
<organism evidence="3 4">
    <name type="scientific">Eubacterium plexicaudatum ASF492</name>
    <dbReference type="NCBI Taxonomy" id="1235802"/>
    <lineage>
        <taxon>Bacteria</taxon>
        <taxon>Bacillati</taxon>
        <taxon>Bacillota</taxon>
        <taxon>Clostridia</taxon>
        <taxon>Eubacteriales</taxon>
        <taxon>Eubacteriaceae</taxon>
        <taxon>Eubacterium</taxon>
    </lineage>
</organism>
<evidence type="ECO:0000313" key="4">
    <source>
        <dbReference type="Proteomes" id="UP000012589"/>
    </source>
</evidence>
<feature type="transmembrane region" description="Helical" evidence="1">
    <location>
        <begin position="7"/>
        <end position="29"/>
    </location>
</feature>
<dbReference type="InterPro" id="IPR025164">
    <property type="entry name" value="Toastrack_DUF4097"/>
</dbReference>
<dbReference type="OrthoDB" id="1654962at2"/>
<dbReference type="eggNOG" id="ENOG5032YHG">
    <property type="taxonomic scope" value="Bacteria"/>
</dbReference>
<name>N2A122_9FIRM</name>
<dbReference type="PATRIC" id="fig|1235802.3.peg.3952"/>
<evidence type="ECO:0000313" key="3">
    <source>
        <dbReference type="EMBL" id="EMZ22977.1"/>
    </source>
</evidence>
<proteinExistence type="predicted"/>
<dbReference type="Proteomes" id="UP000012589">
    <property type="component" value="Unassembled WGS sequence"/>
</dbReference>
<reference evidence="3 4" key="1">
    <citation type="journal article" date="2014" name="Genome Announc.">
        <title>Draft genome sequences of the altered schaedler flora, a defined bacterial community from gnotobiotic mice.</title>
        <authorList>
            <person name="Wannemuehler M.J."/>
            <person name="Overstreet A.M."/>
            <person name="Ward D.V."/>
            <person name="Phillips G.J."/>
        </authorList>
    </citation>
    <scope>NUCLEOTIDE SEQUENCE [LARGE SCALE GENOMIC DNA]</scope>
    <source>
        <strain evidence="3 4">ASF492</strain>
    </source>
</reference>